<feature type="transmembrane region" description="Helical" evidence="2">
    <location>
        <begin position="38"/>
        <end position="63"/>
    </location>
</feature>
<feature type="region of interest" description="Disordered" evidence="1">
    <location>
        <begin position="162"/>
        <end position="187"/>
    </location>
</feature>
<sequence length="259" mass="28258">MGLVGVNGNVTFSNLHKGCLLYISFDGEVTSYNNGYCLFPIVGAAVVAFLTLLFLIYGVVVLLRKDEFAPRTMSILFLIFAASCALLSFAICGEIGIGLNKGCKILGDQAYRCRKTKNFNALWGACIAAGIMGGLWILAMLLELFQLKGRPGRLNRNSDYVNQTAVTPHPVGSKTSFNPRDSGHHQYHDNSAIAATNSAAVQKEEYQQPKSSSHPPKNSQYQNYAQHPQPQQQPYTQTTAAGVSHPTNDRGVTYTNSTF</sequence>
<dbReference type="EMBL" id="JAAAJA010000015">
    <property type="protein sequence ID" value="KAG0266583.1"/>
    <property type="molecule type" value="Genomic_DNA"/>
</dbReference>
<dbReference type="OrthoDB" id="2421160at2759"/>
<feature type="transmembrane region" description="Helical" evidence="2">
    <location>
        <begin position="119"/>
        <end position="145"/>
    </location>
</feature>
<feature type="transmembrane region" description="Helical" evidence="2">
    <location>
        <begin position="75"/>
        <end position="99"/>
    </location>
</feature>
<evidence type="ECO:0000313" key="3">
    <source>
        <dbReference type="EMBL" id="KAG0266583.1"/>
    </source>
</evidence>
<keyword evidence="2" id="KW-0472">Membrane</keyword>
<dbReference type="Proteomes" id="UP000726737">
    <property type="component" value="Unassembled WGS sequence"/>
</dbReference>
<evidence type="ECO:0000313" key="4">
    <source>
        <dbReference type="Proteomes" id="UP000726737"/>
    </source>
</evidence>
<keyword evidence="4" id="KW-1185">Reference proteome</keyword>
<feature type="region of interest" description="Disordered" evidence="1">
    <location>
        <begin position="202"/>
        <end position="259"/>
    </location>
</feature>
<gene>
    <name evidence="3" type="ORF">BG011_001772</name>
</gene>
<evidence type="ECO:0000256" key="1">
    <source>
        <dbReference type="SAM" id="MobiDB-lite"/>
    </source>
</evidence>
<protein>
    <submittedName>
        <fullName evidence="3">Uncharacterized protein</fullName>
    </submittedName>
</protein>
<keyword evidence="2" id="KW-0812">Transmembrane</keyword>
<keyword evidence="2" id="KW-1133">Transmembrane helix</keyword>
<name>A0A9P6QE21_9FUNG</name>
<organism evidence="3 4">
    <name type="scientific">Mortierella polycephala</name>
    <dbReference type="NCBI Taxonomy" id="41804"/>
    <lineage>
        <taxon>Eukaryota</taxon>
        <taxon>Fungi</taxon>
        <taxon>Fungi incertae sedis</taxon>
        <taxon>Mucoromycota</taxon>
        <taxon>Mortierellomycotina</taxon>
        <taxon>Mortierellomycetes</taxon>
        <taxon>Mortierellales</taxon>
        <taxon>Mortierellaceae</taxon>
        <taxon>Mortierella</taxon>
    </lineage>
</organism>
<accession>A0A9P6QE21</accession>
<reference evidence="3" key="1">
    <citation type="journal article" date="2020" name="Fungal Divers.">
        <title>Resolving the Mortierellaceae phylogeny through synthesis of multi-gene phylogenetics and phylogenomics.</title>
        <authorList>
            <person name="Vandepol N."/>
            <person name="Liber J."/>
            <person name="Desiro A."/>
            <person name="Na H."/>
            <person name="Kennedy M."/>
            <person name="Barry K."/>
            <person name="Grigoriev I.V."/>
            <person name="Miller A.N."/>
            <person name="O'Donnell K."/>
            <person name="Stajich J.E."/>
            <person name="Bonito G."/>
        </authorList>
    </citation>
    <scope>NUCLEOTIDE SEQUENCE</scope>
    <source>
        <strain evidence="3">KOD948</strain>
    </source>
</reference>
<dbReference type="AlphaFoldDB" id="A0A9P6QE21"/>
<feature type="compositionally biased region" description="Polar residues" evidence="1">
    <location>
        <begin position="208"/>
        <end position="219"/>
    </location>
</feature>
<feature type="compositionally biased region" description="Low complexity" evidence="1">
    <location>
        <begin position="220"/>
        <end position="241"/>
    </location>
</feature>
<evidence type="ECO:0000256" key="2">
    <source>
        <dbReference type="SAM" id="Phobius"/>
    </source>
</evidence>
<comment type="caution">
    <text evidence="3">The sequence shown here is derived from an EMBL/GenBank/DDBJ whole genome shotgun (WGS) entry which is preliminary data.</text>
</comment>
<proteinExistence type="predicted"/>